<dbReference type="CDD" id="cd11642">
    <property type="entry name" value="SUMT"/>
    <property type="match status" value="1"/>
</dbReference>
<dbReference type="GO" id="GO:0004851">
    <property type="term" value="F:uroporphyrin-III C-methyltransferase activity"/>
    <property type="evidence" value="ECO:0007669"/>
    <property type="project" value="UniProtKB-EC"/>
</dbReference>
<keyword evidence="3 6" id="KW-0808">Transferase</keyword>
<evidence type="ECO:0000256" key="1">
    <source>
        <dbReference type="ARBA" id="ARBA00012162"/>
    </source>
</evidence>
<keyword evidence="4" id="KW-0949">S-adenosyl-L-methionine</keyword>
<name>A0ABR9V461_9CHRO</name>
<dbReference type="GO" id="GO:0032259">
    <property type="term" value="P:methylation"/>
    <property type="evidence" value="ECO:0007669"/>
    <property type="project" value="UniProtKB-KW"/>
</dbReference>
<reference evidence="8 9" key="1">
    <citation type="submission" date="2020-10" db="EMBL/GenBank/DDBJ databases">
        <authorList>
            <person name="Castelo-Branco R."/>
            <person name="Eusebio N."/>
            <person name="Adriana R."/>
            <person name="Vieira A."/>
            <person name="Brugerolle De Fraissinette N."/>
            <person name="Rezende De Castro R."/>
            <person name="Schneider M.P."/>
            <person name="Vasconcelos V."/>
            <person name="Leao P.N."/>
        </authorList>
    </citation>
    <scope>NUCLEOTIDE SEQUENCE [LARGE SCALE GENOMIC DNA]</scope>
    <source>
        <strain evidence="8 9">LEGE 03274</strain>
    </source>
</reference>
<gene>
    <name evidence="8" type="primary">cobA</name>
    <name evidence="8" type="ORF">IQ215_08170</name>
</gene>
<dbReference type="PANTHER" id="PTHR45790">
    <property type="entry name" value="SIROHEME SYNTHASE-RELATED"/>
    <property type="match status" value="1"/>
</dbReference>
<dbReference type="PANTHER" id="PTHR45790:SF3">
    <property type="entry name" value="S-ADENOSYL-L-METHIONINE-DEPENDENT UROPORPHYRINOGEN III METHYLTRANSFERASE, CHLOROPLASTIC"/>
    <property type="match status" value="1"/>
</dbReference>
<dbReference type="InterPro" id="IPR003043">
    <property type="entry name" value="Uropor_MeTrfase_CS"/>
</dbReference>
<comment type="caution">
    <text evidence="8">The sequence shown here is derived from an EMBL/GenBank/DDBJ whole genome shotgun (WGS) entry which is preliminary data.</text>
</comment>
<dbReference type="NCBIfam" id="TIGR01469">
    <property type="entry name" value="cobA_cysG_Cterm"/>
    <property type="match status" value="1"/>
</dbReference>
<dbReference type="InterPro" id="IPR050161">
    <property type="entry name" value="Siro_Cobalamin_biosynth"/>
</dbReference>
<evidence type="ECO:0000313" key="9">
    <source>
        <dbReference type="Proteomes" id="UP000654604"/>
    </source>
</evidence>
<evidence type="ECO:0000256" key="6">
    <source>
        <dbReference type="RuleBase" id="RU003960"/>
    </source>
</evidence>
<dbReference type="InterPro" id="IPR014777">
    <property type="entry name" value="4pyrrole_Mease_sub1"/>
</dbReference>
<dbReference type="InterPro" id="IPR035996">
    <property type="entry name" value="4pyrrol_Methylase_sf"/>
</dbReference>
<keyword evidence="9" id="KW-1185">Reference proteome</keyword>
<dbReference type="NCBIfam" id="NF004790">
    <property type="entry name" value="PRK06136.1"/>
    <property type="match status" value="1"/>
</dbReference>
<accession>A0ABR9V461</accession>
<keyword evidence="5" id="KW-0627">Porphyrin biosynthesis</keyword>
<proteinExistence type="inferred from homology"/>
<sequence length="230" mass="24998">MTVYFIGAGVGGIDYLTVKAHGLICRADVIIYDALADDRILDLAPAHCLQLNVGKRGGRVSTPQDKINQLLVDYGQSHNLVIRLKSGDPGIFGRLTPELRAIAPYNISYELIPGISSILAAPLLAGWNLTEKTHGKHFVVISGHNPHSLDWLILAQIDTIVIVMGAKNLSLIIDCLIRGDRHPHSPITIIKNAGRTNQQIWQGTLDNIMEKTKGLALSPCVIVIGNLIIN</sequence>
<dbReference type="Gene3D" id="3.30.950.10">
    <property type="entry name" value="Methyltransferase, Cobalt-precorrin-4 Transmethylase, Domain 2"/>
    <property type="match status" value="1"/>
</dbReference>
<evidence type="ECO:0000256" key="2">
    <source>
        <dbReference type="ARBA" id="ARBA00022603"/>
    </source>
</evidence>
<protein>
    <recommendedName>
        <fullName evidence="1">uroporphyrinogen-III C-methyltransferase</fullName>
        <ecNumber evidence="1">2.1.1.107</ecNumber>
    </recommendedName>
</protein>
<comment type="similarity">
    <text evidence="6">Belongs to the precorrin methyltransferase family.</text>
</comment>
<evidence type="ECO:0000256" key="4">
    <source>
        <dbReference type="ARBA" id="ARBA00022691"/>
    </source>
</evidence>
<dbReference type="InterPro" id="IPR014776">
    <property type="entry name" value="4pyrrole_Mease_sub2"/>
</dbReference>
<dbReference type="Gene3D" id="3.40.1010.10">
    <property type="entry name" value="Cobalt-precorrin-4 Transmethylase, Domain 1"/>
    <property type="match status" value="1"/>
</dbReference>
<evidence type="ECO:0000259" key="7">
    <source>
        <dbReference type="Pfam" id="PF00590"/>
    </source>
</evidence>
<dbReference type="EMBL" id="JADEWC010000015">
    <property type="protein sequence ID" value="MBE9222672.1"/>
    <property type="molecule type" value="Genomic_DNA"/>
</dbReference>
<dbReference type="RefSeq" id="WP_193800827.1">
    <property type="nucleotide sequence ID" value="NZ_JADEWC010000015.1"/>
</dbReference>
<dbReference type="PROSITE" id="PS00840">
    <property type="entry name" value="SUMT_2"/>
    <property type="match status" value="1"/>
</dbReference>
<keyword evidence="2 6" id="KW-0489">Methyltransferase</keyword>
<evidence type="ECO:0000313" key="8">
    <source>
        <dbReference type="EMBL" id="MBE9222672.1"/>
    </source>
</evidence>
<dbReference type="EC" id="2.1.1.107" evidence="1"/>
<feature type="domain" description="Tetrapyrrole methylase" evidence="7">
    <location>
        <begin position="2"/>
        <end position="208"/>
    </location>
</feature>
<evidence type="ECO:0000256" key="5">
    <source>
        <dbReference type="ARBA" id="ARBA00023244"/>
    </source>
</evidence>
<dbReference type="SUPFAM" id="SSF53790">
    <property type="entry name" value="Tetrapyrrole methylase"/>
    <property type="match status" value="1"/>
</dbReference>
<dbReference type="Pfam" id="PF00590">
    <property type="entry name" value="TP_methylase"/>
    <property type="match status" value="1"/>
</dbReference>
<organism evidence="8 9">
    <name type="scientific">Cyanobacterium stanieri LEGE 03274</name>
    <dbReference type="NCBI Taxonomy" id="1828756"/>
    <lineage>
        <taxon>Bacteria</taxon>
        <taxon>Bacillati</taxon>
        <taxon>Cyanobacteriota</taxon>
        <taxon>Cyanophyceae</taxon>
        <taxon>Oscillatoriophycideae</taxon>
        <taxon>Chroococcales</taxon>
        <taxon>Geminocystaceae</taxon>
        <taxon>Cyanobacterium</taxon>
    </lineage>
</organism>
<dbReference type="InterPro" id="IPR006366">
    <property type="entry name" value="CobA/CysG_C"/>
</dbReference>
<dbReference type="InterPro" id="IPR000878">
    <property type="entry name" value="4pyrrol_Mease"/>
</dbReference>
<evidence type="ECO:0000256" key="3">
    <source>
        <dbReference type="ARBA" id="ARBA00022679"/>
    </source>
</evidence>
<dbReference type="Proteomes" id="UP000654604">
    <property type="component" value="Unassembled WGS sequence"/>
</dbReference>